<dbReference type="GO" id="GO:0005634">
    <property type="term" value="C:nucleus"/>
    <property type="evidence" value="ECO:0007669"/>
    <property type="project" value="TreeGrafter"/>
</dbReference>
<evidence type="ECO:0000259" key="7">
    <source>
        <dbReference type="PROSITE" id="PS50157"/>
    </source>
</evidence>
<sequence>MIANVTLPASATPETDRAPPPPPTMSRLSSSHPLTHFQPVCPYCNKSTFYSPRDLERHIRIHTGEKPYRCPHCNYQARLKAHMKSHLFRKHKRVMARDSKGIAS</sequence>
<dbReference type="AlphaFoldDB" id="A0A5B7D1K1"/>
<dbReference type="GO" id="GO:0045944">
    <property type="term" value="P:positive regulation of transcription by RNA polymerase II"/>
    <property type="evidence" value="ECO:0007669"/>
    <property type="project" value="TreeGrafter"/>
</dbReference>
<keyword evidence="3 5" id="KW-0863">Zinc-finger</keyword>
<dbReference type="EMBL" id="VSRR010000434">
    <property type="protein sequence ID" value="MPC15530.1"/>
    <property type="molecule type" value="Genomic_DNA"/>
</dbReference>
<dbReference type="InterPro" id="IPR050688">
    <property type="entry name" value="Zinc_finger/UBP_domain"/>
</dbReference>
<comment type="caution">
    <text evidence="8">The sequence shown here is derived from an EMBL/GenBank/DDBJ whole genome shotgun (WGS) entry which is preliminary data.</text>
</comment>
<keyword evidence="2" id="KW-0677">Repeat</keyword>
<keyword evidence="9" id="KW-1185">Reference proteome</keyword>
<evidence type="ECO:0000256" key="2">
    <source>
        <dbReference type="ARBA" id="ARBA00022737"/>
    </source>
</evidence>
<feature type="domain" description="C2H2-type" evidence="7">
    <location>
        <begin position="39"/>
        <end position="67"/>
    </location>
</feature>
<keyword evidence="1" id="KW-0479">Metal-binding</keyword>
<organism evidence="8 9">
    <name type="scientific">Portunus trituberculatus</name>
    <name type="common">Swimming crab</name>
    <name type="synonym">Neptunus trituberculatus</name>
    <dbReference type="NCBI Taxonomy" id="210409"/>
    <lineage>
        <taxon>Eukaryota</taxon>
        <taxon>Metazoa</taxon>
        <taxon>Ecdysozoa</taxon>
        <taxon>Arthropoda</taxon>
        <taxon>Crustacea</taxon>
        <taxon>Multicrustacea</taxon>
        <taxon>Malacostraca</taxon>
        <taxon>Eumalacostraca</taxon>
        <taxon>Eucarida</taxon>
        <taxon>Decapoda</taxon>
        <taxon>Pleocyemata</taxon>
        <taxon>Brachyura</taxon>
        <taxon>Eubrachyura</taxon>
        <taxon>Portunoidea</taxon>
        <taxon>Portunidae</taxon>
        <taxon>Portuninae</taxon>
        <taxon>Portunus</taxon>
    </lineage>
</organism>
<reference evidence="8 9" key="1">
    <citation type="submission" date="2019-05" db="EMBL/GenBank/DDBJ databases">
        <title>Another draft genome of Portunus trituberculatus and its Hox gene families provides insights of decapod evolution.</title>
        <authorList>
            <person name="Jeong J.-H."/>
            <person name="Song I."/>
            <person name="Kim S."/>
            <person name="Choi T."/>
            <person name="Kim D."/>
            <person name="Ryu S."/>
            <person name="Kim W."/>
        </authorList>
    </citation>
    <scope>NUCLEOTIDE SEQUENCE [LARGE SCALE GENOMIC DNA]</scope>
    <source>
        <tissue evidence="8">Muscle</tissue>
    </source>
</reference>
<proteinExistence type="predicted"/>
<evidence type="ECO:0000256" key="1">
    <source>
        <dbReference type="ARBA" id="ARBA00022723"/>
    </source>
</evidence>
<dbReference type="PROSITE" id="PS50157">
    <property type="entry name" value="ZINC_FINGER_C2H2_2"/>
    <property type="match status" value="1"/>
</dbReference>
<dbReference type="SUPFAM" id="SSF57667">
    <property type="entry name" value="beta-beta-alpha zinc fingers"/>
    <property type="match status" value="1"/>
</dbReference>
<evidence type="ECO:0000256" key="5">
    <source>
        <dbReference type="PROSITE-ProRule" id="PRU00042"/>
    </source>
</evidence>
<dbReference type="GO" id="GO:0008270">
    <property type="term" value="F:zinc ion binding"/>
    <property type="evidence" value="ECO:0007669"/>
    <property type="project" value="UniProtKB-KW"/>
</dbReference>
<keyword evidence="4" id="KW-0862">Zinc</keyword>
<protein>
    <submittedName>
        <fullName evidence="8">Zinc finger protein 536</fullName>
    </submittedName>
</protein>
<gene>
    <name evidence="8" type="primary">ZNF536_15</name>
    <name evidence="8" type="ORF">E2C01_008324</name>
</gene>
<dbReference type="PANTHER" id="PTHR24403">
    <property type="entry name" value="ZINC FINGER PROTEIN"/>
    <property type="match status" value="1"/>
</dbReference>
<dbReference type="Gene3D" id="3.30.160.60">
    <property type="entry name" value="Classic Zinc Finger"/>
    <property type="match status" value="2"/>
</dbReference>
<evidence type="ECO:0000313" key="9">
    <source>
        <dbReference type="Proteomes" id="UP000324222"/>
    </source>
</evidence>
<dbReference type="OrthoDB" id="45365at2759"/>
<evidence type="ECO:0000256" key="4">
    <source>
        <dbReference type="ARBA" id="ARBA00022833"/>
    </source>
</evidence>
<dbReference type="InterPro" id="IPR013087">
    <property type="entry name" value="Znf_C2H2_type"/>
</dbReference>
<evidence type="ECO:0000256" key="6">
    <source>
        <dbReference type="SAM" id="MobiDB-lite"/>
    </source>
</evidence>
<dbReference type="PANTHER" id="PTHR24403:SF107">
    <property type="entry name" value="ZINC FINGER PROTEIN 521"/>
    <property type="match status" value="1"/>
</dbReference>
<dbReference type="FunFam" id="3.30.160.60:FF:000446">
    <property type="entry name" value="Zinc finger protein"/>
    <property type="match status" value="1"/>
</dbReference>
<evidence type="ECO:0000256" key="3">
    <source>
        <dbReference type="ARBA" id="ARBA00022771"/>
    </source>
</evidence>
<dbReference type="Proteomes" id="UP000324222">
    <property type="component" value="Unassembled WGS sequence"/>
</dbReference>
<evidence type="ECO:0000313" key="8">
    <source>
        <dbReference type="EMBL" id="MPC15530.1"/>
    </source>
</evidence>
<name>A0A5B7D1K1_PORTR</name>
<dbReference type="SMART" id="SM00355">
    <property type="entry name" value="ZnF_C2H2"/>
    <property type="match status" value="2"/>
</dbReference>
<dbReference type="InterPro" id="IPR036236">
    <property type="entry name" value="Znf_C2H2_sf"/>
</dbReference>
<accession>A0A5B7D1K1</accession>
<feature type="region of interest" description="Disordered" evidence="6">
    <location>
        <begin position="1"/>
        <end position="31"/>
    </location>
</feature>